<protein>
    <submittedName>
        <fullName evidence="3">Uncharacterized protein</fullName>
    </submittedName>
</protein>
<keyword evidence="2" id="KW-0472">Membrane</keyword>
<dbReference type="EMBL" id="JAHRHJ020003813">
    <property type="protein sequence ID" value="KAH9290362.1"/>
    <property type="molecule type" value="Genomic_DNA"/>
</dbReference>
<dbReference type="PANTHER" id="PTHR45651">
    <property type="entry name" value="CYCLIC NUCLEOTIDE-GATED ION CHANNEL 15-RELATED-RELATED"/>
    <property type="match status" value="1"/>
</dbReference>
<dbReference type="Proteomes" id="UP000824469">
    <property type="component" value="Unassembled WGS sequence"/>
</dbReference>
<accession>A0AA38C525</accession>
<sequence>NSLGIVFKMTRDKIDEIPMLPNSQLQESSLVEGDPLSFPMSRSVSMSLPTIGGIRRQEQENKAIPFSGPIRSEGKIHAFIPMSGPLPMDRASEGTSISTGALLRTVGKVEGTGTKFQGAVGLSGGGHGMNDNHGKKHEHLLKSGPLGRCNDPFCTTCPSYYAIKEKNTKKSQLRPAFDYKVHNASFRGAKSSVKNFLSLLFAHFPGIVNPHAKIVQQWNKFFVISCLVAIFVDPLFFFLLSVEKDYNCIVLNRTLTMVITVLRSMTDFVYFLHILLQ</sequence>
<feature type="transmembrane region" description="Helical" evidence="2">
    <location>
        <begin position="254"/>
        <end position="276"/>
    </location>
</feature>
<evidence type="ECO:0000313" key="4">
    <source>
        <dbReference type="Proteomes" id="UP000824469"/>
    </source>
</evidence>
<evidence type="ECO:0000256" key="2">
    <source>
        <dbReference type="SAM" id="Phobius"/>
    </source>
</evidence>
<keyword evidence="2" id="KW-1133">Transmembrane helix</keyword>
<name>A0AA38C525_TAXCH</name>
<keyword evidence="4" id="KW-1185">Reference proteome</keyword>
<keyword evidence="1" id="KW-0406">Ion transport</keyword>
<reference evidence="3 4" key="1">
    <citation type="journal article" date="2021" name="Nat. Plants">
        <title>The Taxus genome provides insights into paclitaxel biosynthesis.</title>
        <authorList>
            <person name="Xiong X."/>
            <person name="Gou J."/>
            <person name="Liao Q."/>
            <person name="Li Y."/>
            <person name="Zhou Q."/>
            <person name="Bi G."/>
            <person name="Li C."/>
            <person name="Du R."/>
            <person name="Wang X."/>
            <person name="Sun T."/>
            <person name="Guo L."/>
            <person name="Liang H."/>
            <person name="Lu P."/>
            <person name="Wu Y."/>
            <person name="Zhang Z."/>
            <person name="Ro D.K."/>
            <person name="Shang Y."/>
            <person name="Huang S."/>
            <person name="Yan J."/>
        </authorList>
    </citation>
    <scope>NUCLEOTIDE SEQUENCE [LARGE SCALE GENOMIC DNA]</scope>
    <source>
        <strain evidence="3">Ta-2019</strain>
    </source>
</reference>
<proteinExistence type="predicted"/>
<keyword evidence="1" id="KW-0407">Ion channel</keyword>
<feature type="non-terminal residue" evidence="3">
    <location>
        <position position="277"/>
    </location>
</feature>
<evidence type="ECO:0000313" key="3">
    <source>
        <dbReference type="EMBL" id="KAH9290362.1"/>
    </source>
</evidence>
<dbReference type="AlphaFoldDB" id="A0AA38C525"/>
<keyword evidence="1" id="KW-0813">Transport</keyword>
<evidence type="ECO:0000256" key="1">
    <source>
        <dbReference type="ARBA" id="ARBA00023303"/>
    </source>
</evidence>
<dbReference type="GO" id="GO:0016020">
    <property type="term" value="C:membrane"/>
    <property type="evidence" value="ECO:0007669"/>
    <property type="project" value="UniProtKB-SubCell"/>
</dbReference>
<gene>
    <name evidence="3" type="ORF">KI387_034479</name>
</gene>
<dbReference type="OMA" id="TEPHERE"/>
<dbReference type="PANTHER" id="PTHR45651:SF11">
    <property type="entry name" value="CYCLIC NUCLEOTIDE-GATED ION CHANNEL 20, CHLOROPLASTIC-RELATED"/>
    <property type="match status" value="1"/>
</dbReference>
<feature type="non-terminal residue" evidence="3">
    <location>
        <position position="1"/>
    </location>
</feature>
<organism evidence="3 4">
    <name type="scientific">Taxus chinensis</name>
    <name type="common">Chinese yew</name>
    <name type="synonym">Taxus wallichiana var. chinensis</name>
    <dbReference type="NCBI Taxonomy" id="29808"/>
    <lineage>
        <taxon>Eukaryota</taxon>
        <taxon>Viridiplantae</taxon>
        <taxon>Streptophyta</taxon>
        <taxon>Embryophyta</taxon>
        <taxon>Tracheophyta</taxon>
        <taxon>Spermatophyta</taxon>
        <taxon>Pinopsida</taxon>
        <taxon>Pinidae</taxon>
        <taxon>Conifers II</taxon>
        <taxon>Cupressales</taxon>
        <taxon>Taxaceae</taxon>
        <taxon>Taxus</taxon>
    </lineage>
</organism>
<keyword evidence="2" id="KW-0812">Transmembrane</keyword>
<dbReference type="GO" id="GO:0034220">
    <property type="term" value="P:monoatomic ion transmembrane transport"/>
    <property type="evidence" value="ECO:0007669"/>
    <property type="project" value="UniProtKB-KW"/>
</dbReference>
<comment type="caution">
    <text evidence="3">The sequence shown here is derived from an EMBL/GenBank/DDBJ whole genome shotgun (WGS) entry which is preliminary data.</text>
</comment>
<feature type="transmembrane region" description="Helical" evidence="2">
    <location>
        <begin position="221"/>
        <end position="242"/>
    </location>
</feature>